<dbReference type="EMBL" id="BK014817">
    <property type="protein sequence ID" value="DAD77061.1"/>
    <property type="molecule type" value="Genomic_DNA"/>
</dbReference>
<name>A0A8S5M460_9CAUD</name>
<protein>
    <submittedName>
        <fullName evidence="2">Minor capsid protein</fullName>
    </submittedName>
</protein>
<reference evidence="2" key="1">
    <citation type="journal article" date="2021" name="Proc. Natl. Acad. Sci. U.S.A.">
        <title>A Catalog of Tens of Thousands of Viruses from Human Metagenomes Reveals Hidden Associations with Chronic Diseases.</title>
        <authorList>
            <person name="Tisza M.J."/>
            <person name="Buck C.B."/>
        </authorList>
    </citation>
    <scope>NUCLEOTIDE SEQUENCE</scope>
    <source>
        <strain evidence="2">Ct0d96</strain>
    </source>
</reference>
<evidence type="ECO:0000259" key="1">
    <source>
        <dbReference type="Pfam" id="PF04233"/>
    </source>
</evidence>
<sequence length="466" mass="52488">MSSTGDALNRYLSTVRRIEEHREQSAVKELKKLYRQLMKEIGERVAESYARYADPETGAIDYAVLHRDGMDARLLEEIMRSTGIASLEESRIIEQLAKESYAKCYDGMVSAVQRAATDDALQESLQTIRAVAPEVIAEAVHNPVNGLTLADRLEKKRGEIIYGIKQSVGVGLSQGDRYDTMTRRIAETLAGADGAGGYYGKAVRIARTEAHRVREAGNSDAAAMLQEKAAPAGYQMLKRWITMKDERVRPNRRYKTKHGWKSGKPGFYNHAAMDGVEIPLDEDFKLPSGASGPAPGKMGIAGEDINCRCFLTYRMEKTARGLIASGGKAYKPYDASDKRDIAAAQEYRKISRDNSDVKKIAKASGFTEEEIRQIKRHVFYDKHKLYTGYGNFTPDYDMAVAWKRLREGRPEARDILLLRHELLEDQLEKAYNLDIAEAHKRASLQYDWVSTLRRELENAEESYGLL</sequence>
<accession>A0A8S5M460</accession>
<proteinExistence type="predicted"/>
<feature type="domain" description="Phage head morphogenesis" evidence="1">
    <location>
        <begin position="164"/>
        <end position="253"/>
    </location>
</feature>
<organism evidence="2">
    <name type="scientific">Siphoviridae sp. ct0d96</name>
    <dbReference type="NCBI Taxonomy" id="2826268"/>
    <lineage>
        <taxon>Viruses</taxon>
        <taxon>Duplodnaviria</taxon>
        <taxon>Heunggongvirae</taxon>
        <taxon>Uroviricota</taxon>
        <taxon>Caudoviricetes</taxon>
    </lineage>
</organism>
<dbReference type="Pfam" id="PF04233">
    <property type="entry name" value="Phage_Mu_F"/>
    <property type="match status" value="1"/>
</dbReference>
<evidence type="ECO:0000313" key="2">
    <source>
        <dbReference type="EMBL" id="DAD77061.1"/>
    </source>
</evidence>
<dbReference type="InterPro" id="IPR006528">
    <property type="entry name" value="Phage_head_morphogenesis_dom"/>
</dbReference>